<dbReference type="AlphaFoldDB" id="A0A098G7A3"/>
<organism evidence="2 3">
    <name type="scientific">Legionella fallonii LLAP-10</name>
    <dbReference type="NCBI Taxonomy" id="1212491"/>
    <lineage>
        <taxon>Bacteria</taxon>
        <taxon>Pseudomonadati</taxon>
        <taxon>Pseudomonadota</taxon>
        <taxon>Gammaproteobacteria</taxon>
        <taxon>Legionellales</taxon>
        <taxon>Legionellaceae</taxon>
        <taxon>Legionella</taxon>
    </lineage>
</organism>
<dbReference type="STRING" id="1212491.LFA_2994"/>
<evidence type="ECO:0000313" key="3">
    <source>
        <dbReference type="Proteomes" id="UP000032430"/>
    </source>
</evidence>
<dbReference type="HOGENOM" id="CLU_1633336_0_0_6"/>
<dbReference type="InterPro" id="IPR022211">
    <property type="entry name" value="PHBC_N"/>
</dbReference>
<evidence type="ECO:0000313" key="2">
    <source>
        <dbReference type="EMBL" id="CEG58343.1"/>
    </source>
</evidence>
<dbReference type="EMBL" id="LN614827">
    <property type="protein sequence ID" value="CEG58343.1"/>
    <property type="molecule type" value="Genomic_DNA"/>
</dbReference>
<sequence>MNKQGIVRRHNKNSLSLVESNLSGSESKDSLKVRIDKPLHAWLSHSSGWLSLPSVLSAYSDWLTHFDNSPDKKLDLINNTTQKNIQFLVYLMHSCSGQKCEPCIDVKQSDHRFQNTLWEQFSFNIYIQSFLAIEIIGDEETTDARGVWKHGEVTADVVEMMH</sequence>
<protein>
    <recommendedName>
        <fullName evidence="1">Poly-beta-hydroxybutyrate polymerase N-terminal domain-containing protein</fullName>
    </recommendedName>
</protein>
<keyword evidence="3" id="KW-1185">Reference proteome</keyword>
<evidence type="ECO:0000259" key="1">
    <source>
        <dbReference type="Pfam" id="PF12551"/>
    </source>
</evidence>
<proteinExistence type="predicted"/>
<dbReference type="RefSeq" id="WP_045096679.1">
    <property type="nucleotide sequence ID" value="NZ_LN614827.1"/>
</dbReference>
<dbReference type="KEGG" id="lfa:LFA_2994"/>
<gene>
    <name evidence="2" type="ORF">LFA_2994</name>
</gene>
<accession>A0A098G7A3</accession>
<name>A0A098G7A3_9GAMM</name>
<dbReference type="Proteomes" id="UP000032430">
    <property type="component" value="Chromosome I"/>
</dbReference>
<reference evidence="3" key="1">
    <citation type="submission" date="2014-09" db="EMBL/GenBank/DDBJ databases">
        <authorList>
            <person name="Gomez-Valero L."/>
        </authorList>
    </citation>
    <scope>NUCLEOTIDE SEQUENCE [LARGE SCALE GENOMIC DNA]</scope>
    <source>
        <strain evidence="3">ATCC700992</strain>
    </source>
</reference>
<feature type="domain" description="Poly-beta-hydroxybutyrate polymerase N-terminal" evidence="1">
    <location>
        <begin position="34"/>
        <end position="72"/>
    </location>
</feature>
<dbReference type="Pfam" id="PF12551">
    <property type="entry name" value="PHBC_N"/>
    <property type="match status" value="1"/>
</dbReference>